<gene>
    <name evidence="2" type="ORF">ERL59_06360</name>
</gene>
<dbReference type="Proteomes" id="UP000448943">
    <property type="component" value="Unassembled WGS sequence"/>
</dbReference>
<sequence length="128" mass="14755">METVWIILISVVIIVIGLFLYPYLKSKGYVTHDSIKLTDQLLLFVKIIVSKNVDVDNKEKFESVFDAIRDIILYAQDVDESEDLEYIKQETITAIISRLKSLEVEIDYENELLIEIIVENALGFEARA</sequence>
<feature type="transmembrane region" description="Helical" evidence="1">
    <location>
        <begin position="6"/>
        <end position="24"/>
    </location>
</feature>
<dbReference type="RefSeq" id="WP_160645364.1">
    <property type="nucleotide sequence ID" value="NZ_SIJB01000016.1"/>
</dbReference>
<dbReference type="EMBL" id="SIJB01000016">
    <property type="protein sequence ID" value="NBI28573.1"/>
    <property type="molecule type" value="Genomic_DNA"/>
</dbReference>
<accession>A0A6N9Q198</accession>
<evidence type="ECO:0000313" key="2">
    <source>
        <dbReference type="EMBL" id="NBI28573.1"/>
    </source>
</evidence>
<proteinExistence type="predicted"/>
<evidence type="ECO:0000256" key="1">
    <source>
        <dbReference type="SAM" id="Phobius"/>
    </source>
</evidence>
<evidence type="ECO:0000313" key="3">
    <source>
        <dbReference type="Proteomes" id="UP000448943"/>
    </source>
</evidence>
<keyword evidence="1" id="KW-0472">Membrane</keyword>
<keyword evidence="3" id="KW-1185">Reference proteome</keyword>
<dbReference type="AlphaFoldDB" id="A0A6N9Q198"/>
<protein>
    <recommendedName>
        <fullName evidence="4">Bacteriophage holin of superfamily 6 (Holin_LLH)</fullName>
    </recommendedName>
</protein>
<evidence type="ECO:0008006" key="4">
    <source>
        <dbReference type="Google" id="ProtNLM"/>
    </source>
</evidence>
<keyword evidence="1" id="KW-1133">Transmembrane helix</keyword>
<reference evidence="2 3" key="1">
    <citation type="submission" date="2019-01" db="EMBL/GenBank/DDBJ databases">
        <title>Chengkuizengella sp. nov., isolated from deep-sea sediment of East Pacific Ocean.</title>
        <authorList>
            <person name="Yang J."/>
            <person name="Lai Q."/>
            <person name="Shao Z."/>
        </authorList>
    </citation>
    <scope>NUCLEOTIDE SEQUENCE [LARGE SCALE GENOMIC DNA]</scope>
    <source>
        <strain evidence="2 3">YPA3-1-1</strain>
    </source>
</reference>
<keyword evidence="1" id="KW-0812">Transmembrane</keyword>
<comment type="caution">
    <text evidence="2">The sequence shown here is derived from an EMBL/GenBank/DDBJ whole genome shotgun (WGS) entry which is preliminary data.</text>
</comment>
<name>A0A6N9Q198_9BACL</name>
<organism evidence="2 3">
    <name type="scientific">Chengkuizengella marina</name>
    <dbReference type="NCBI Taxonomy" id="2507566"/>
    <lineage>
        <taxon>Bacteria</taxon>
        <taxon>Bacillati</taxon>
        <taxon>Bacillota</taxon>
        <taxon>Bacilli</taxon>
        <taxon>Bacillales</taxon>
        <taxon>Paenibacillaceae</taxon>
        <taxon>Chengkuizengella</taxon>
    </lineage>
</organism>